<feature type="transmembrane region" description="Helical" evidence="6">
    <location>
        <begin position="502"/>
        <end position="519"/>
    </location>
</feature>
<dbReference type="AlphaFoldDB" id="A0A832CV57"/>
<name>A0A832CV57_9BACT</name>
<feature type="transmembrane region" description="Helical" evidence="6">
    <location>
        <begin position="127"/>
        <end position="147"/>
    </location>
</feature>
<evidence type="ECO:0000256" key="5">
    <source>
        <dbReference type="ARBA" id="ARBA00023136"/>
    </source>
</evidence>
<dbReference type="Pfam" id="PF03553">
    <property type="entry name" value="Na_H_antiporter"/>
    <property type="match status" value="1"/>
</dbReference>
<comment type="caution">
    <text evidence="8">The sequence shown here is derived from an EMBL/GenBank/DDBJ whole genome shotgun (WGS) entry which is preliminary data.</text>
</comment>
<evidence type="ECO:0000259" key="7">
    <source>
        <dbReference type="Pfam" id="PF03553"/>
    </source>
</evidence>
<dbReference type="GO" id="GO:0005886">
    <property type="term" value="C:plasma membrane"/>
    <property type="evidence" value="ECO:0007669"/>
    <property type="project" value="UniProtKB-SubCell"/>
</dbReference>
<proteinExistence type="predicted"/>
<keyword evidence="4 6" id="KW-1133">Transmembrane helix</keyword>
<feature type="transmembrane region" description="Helical" evidence="6">
    <location>
        <begin position="404"/>
        <end position="424"/>
    </location>
</feature>
<evidence type="ECO:0000256" key="3">
    <source>
        <dbReference type="ARBA" id="ARBA00022692"/>
    </source>
</evidence>
<feature type="transmembrane region" description="Helical" evidence="6">
    <location>
        <begin position="244"/>
        <end position="267"/>
    </location>
</feature>
<evidence type="ECO:0000256" key="4">
    <source>
        <dbReference type="ARBA" id="ARBA00022989"/>
    </source>
</evidence>
<gene>
    <name evidence="8" type="ORF">ENS56_01670</name>
</gene>
<feature type="transmembrane region" description="Helical" evidence="6">
    <location>
        <begin position="570"/>
        <end position="591"/>
    </location>
</feature>
<accession>A0A832CV57</accession>
<feature type="transmembrane region" description="Helical" evidence="6">
    <location>
        <begin position="362"/>
        <end position="384"/>
    </location>
</feature>
<comment type="subcellular location">
    <subcellularLocation>
        <location evidence="1">Cell membrane</location>
        <topology evidence="1">Multi-pass membrane protein</topology>
    </subcellularLocation>
</comment>
<sequence>MKRIILLKLFLLIFSGLSFSQKIELPNIALTNIEFEIKITDYSDSLSSLPVKIISTDNKDIIQVFLSKIENSFSGKLKLPNSGKYFIELNNKRFDATINVLPGILSIIPPLVAILIALIFRQVLFSLLLGIFVGTFFLYDYNPLIAFMRLVDVYVINSLIDKSHIQIIVFTLMFGGVIGLMSKSGGTTGIANLLIPLARNRKSGMLSTWLSGIIIFFDDYANTLVVGNLMRPLTDKLKISREKLAFIVDATSAPVASIFLISSWIGYEVGLIQDGFKAIGSDINAYNVFLDTIIFRFYPIAMLLFIPITILMKRDFGPMLKAERNAVINGIESKHLNSKSNDILKSTELFGNEDKAKWYNGVIPILIIVFGTIAGLIFTGIKSLETMGIKEYSIRDIISYSDSYAALLWSSSAACVVAGVMIAFQKIMNLGEIMDAWFLGIRSMFLAVVMLTLAWAIGSITQDMKTADYIISVISDSIAPHWLPVIVFIVCAATSFSTGTSWGTMAIMMPLVIPLAFHISSINNLSQPDSYLIMVGAISSVLAGCVFGDHCSPISDTTILSSMASGCDHVAHVNTQLPYAIFVAIFCMLLGDIPTAFGFPPILSITLIVLCLIIGVRFIGKKVEA</sequence>
<evidence type="ECO:0000256" key="1">
    <source>
        <dbReference type="ARBA" id="ARBA00004651"/>
    </source>
</evidence>
<organism evidence="8">
    <name type="scientific">Ignavibacterium album</name>
    <dbReference type="NCBI Taxonomy" id="591197"/>
    <lineage>
        <taxon>Bacteria</taxon>
        <taxon>Pseudomonadati</taxon>
        <taxon>Ignavibacteriota</taxon>
        <taxon>Ignavibacteria</taxon>
        <taxon>Ignavibacteriales</taxon>
        <taxon>Ignavibacteriaceae</taxon>
        <taxon>Ignavibacterium</taxon>
    </lineage>
</organism>
<keyword evidence="2" id="KW-1003">Cell membrane</keyword>
<feature type="transmembrane region" description="Helical" evidence="6">
    <location>
        <begin position="531"/>
        <end position="549"/>
    </location>
</feature>
<feature type="transmembrane region" description="Helical" evidence="6">
    <location>
        <begin position="167"/>
        <end position="195"/>
    </location>
</feature>
<evidence type="ECO:0000256" key="2">
    <source>
        <dbReference type="ARBA" id="ARBA00022475"/>
    </source>
</evidence>
<feature type="transmembrane region" description="Helical" evidence="6">
    <location>
        <begin position="100"/>
        <end position="120"/>
    </location>
</feature>
<feature type="transmembrane region" description="Helical" evidence="6">
    <location>
        <begin position="597"/>
        <end position="619"/>
    </location>
</feature>
<protein>
    <submittedName>
        <fullName evidence="8">Na+/H+ antiporter NhaC family protein</fullName>
    </submittedName>
</protein>
<reference evidence="8" key="1">
    <citation type="journal article" date="2020" name="mSystems">
        <title>Genome- and Community-Level Interaction Insights into Carbon Utilization and Element Cycling Functions of Hydrothermarchaeota in Hydrothermal Sediment.</title>
        <authorList>
            <person name="Zhou Z."/>
            <person name="Liu Y."/>
            <person name="Xu W."/>
            <person name="Pan J."/>
            <person name="Luo Z.H."/>
            <person name="Li M."/>
        </authorList>
    </citation>
    <scope>NUCLEOTIDE SEQUENCE [LARGE SCALE GENOMIC DNA]</scope>
    <source>
        <strain evidence="8">SpSt-500</strain>
    </source>
</reference>
<dbReference type="EMBL" id="DSVI01000004">
    <property type="protein sequence ID" value="HGT46726.1"/>
    <property type="molecule type" value="Genomic_DNA"/>
</dbReference>
<keyword evidence="5 6" id="KW-0472">Membrane</keyword>
<dbReference type="PANTHER" id="PTHR43478:SF1">
    <property type="entry name" value="NA+_H+ ANTIPORTER NHAC-LIKE C-TERMINAL DOMAIN-CONTAINING PROTEIN"/>
    <property type="match status" value="1"/>
</dbReference>
<keyword evidence="3 6" id="KW-0812">Transmembrane</keyword>
<dbReference type="PANTHER" id="PTHR43478">
    <property type="entry name" value="NA+/H+ ANTIPORTER-RELATED"/>
    <property type="match status" value="1"/>
</dbReference>
<evidence type="ECO:0000256" key="6">
    <source>
        <dbReference type="SAM" id="Phobius"/>
    </source>
</evidence>
<feature type="domain" description="Na+/H+ antiporter NhaC-like C-terminal" evidence="7">
    <location>
        <begin position="256"/>
        <end position="588"/>
    </location>
</feature>
<dbReference type="InterPro" id="IPR018461">
    <property type="entry name" value="Na/H_Antiport_NhaC-like_C"/>
</dbReference>
<feature type="transmembrane region" description="Helical" evidence="6">
    <location>
        <begin position="293"/>
        <end position="312"/>
    </location>
</feature>
<feature type="transmembrane region" description="Helical" evidence="6">
    <location>
        <begin position="436"/>
        <end position="457"/>
    </location>
</feature>
<evidence type="ECO:0000313" key="8">
    <source>
        <dbReference type="EMBL" id="HGT46726.1"/>
    </source>
</evidence>
<feature type="transmembrane region" description="Helical" evidence="6">
    <location>
        <begin position="469"/>
        <end position="490"/>
    </location>
</feature>